<dbReference type="InterPro" id="IPR046141">
    <property type="entry name" value="DUF6143"/>
</dbReference>
<dbReference type="EMBL" id="FOJI01000001">
    <property type="protein sequence ID" value="SEV85884.1"/>
    <property type="molecule type" value="Genomic_DNA"/>
</dbReference>
<protein>
    <submittedName>
        <fullName evidence="1">Uncharacterized protein</fullName>
    </submittedName>
</protein>
<dbReference type="Pfam" id="PF19640">
    <property type="entry name" value="DUF6143"/>
    <property type="match status" value="1"/>
</dbReference>
<evidence type="ECO:0000313" key="2">
    <source>
        <dbReference type="Proteomes" id="UP000199701"/>
    </source>
</evidence>
<dbReference type="STRING" id="99656.SAMN05421659_101392"/>
<keyword evidence="2" id="KW-1185">Reference proteome</keyword>
<name>A0A1I0MD37_9FIRM</name>
<accession>A0A1I0MD37</accession>
<dbReference type="AlphaFoldDB" id="A0A1I0MD37"/>
<evidence type="ECO:0000313" key="1">
    <source>
        <dbReference type="EMBL" id="SEV85884.1"/>
    </source>
</evidence>
<dbReference type="OrthoDB" id="2858798at2"/>
<gene>
    <name evidence="1" type="ORF">SAMN05421659_101392</name>
</gene>
<dbReference type="Proteomes" id="UP000199701">
    <property type="component" value="Unassembled WGS sequence"/>
</dbReference>
<dbReference type="RefSeq" id="WP_092450011.1">
    <property type="nucleotide sequence ID" value="NZ_FOJI01000001.1"/>
</dbReference>
<reference evidence="1 2" key="1">
    <citation type="submission" date="2016-10" db="EMBL/GenBank/DDBJ databases">
        <authorList>
            <person name="de Groot N.N."/>
        </authorList>
    </citation>
    <scope>NUCLEOTIDE SEQUENCE [LARGE SCALE GENOMIC DNA]</scope>
    <source>
        <strain evidence="1 2">DSM 9179</strain>
    </source>
</reference>
<proteinExistence type="predicted"/>
<organism evidence="1 2">
    <name type="scientific">[Clostridium] fimetarium</name>
    <dbReference type="NCBI Taxonomy" id="99656"/>
    <lineage>
        <taxon>Bacteria</taxon>
        <taxon>Bacillati</taxon>
        <taxon>Bacillota</taxon>
        <taxon>Clostridia</taxon>
        <taxon>Lachnospirales</taxon>
        <taxon>Lachnospiraceae</taxon>
    </lineage>
</organism>
<sequence>MIEITNCNSKSKDECNLLKTVDVPIELYKSLQGKYFVGYADNLTFGQGTGAWGRLYNPKNSRVNLHVNVWTVSDISESPYRAEFWFNAVAPGIPVDSDSVTTSNFVINPLPVPKIKLQSASDVTEDPYGGVEAFIRIGQPGTTLVETENGKFIFPPGGSFMIFLSNQEKPELRASGRIAFGWWEEEITNPCIS</sequence>